<dbReference type="RefSeq" id="WP_260978931.1">
    <property type="nucleotide sequence ID" value="NZ_JAODBU010000011.1"/>
</dbReference>
<dbReference type="EMBL" id="JAODBU010000011">
    <property type="protein sequence ID" value="MCT7399582.1"/>
    <property type="molecule type" value="Genomic_DNA"/>
</dbReference>
<proteinExistence type="predicted"/>
<evidence type="ECO:0000313" key="2">
    <source>
        <dbReference type="Proteomes" id="UP001431199"/>
    </source>
</evidence>
<evidence type="ECO:0000313" key="1">
    <source>
        <dbReference type="EMBL" id="MCT7399582.1"/>
    </source>
</evidence>
<sequence>MDTIVVDLPFTRETWHGRMMASRGVMASMDVNKIAQFDREHMAMLKNKYPEEFTVKHKIFLTWYYM</sequence>
<dbReference type="Proteomes" id="UP001431199">
    <property type="component" value="Unassembled WGS sequence"/>
</dbReference>
<name>A0ABT2M226_9FIRM</name>
<accession>A0ABT2M226</accession>
<gene>
    <name evidence="1" type="ORF">N5B56_10870</name>
</gene>
<comment type="caution">
    <text evidence="1">The sequence shown here is derived from an EMBL/GenBank/DDBJ whole genome shotgun (WGS) entry which is preliminary data.</text>
</comment>
<reference evidence="1" key="1">
    <citation type="submission" date="2022-09" db="EMBL/GenBank/DDBJ databases">
        <title>Eubacterium sp. LFL-14 isolated from human feces.</title>
        <authorList>
            <person name="Liu F."/>
        </authorList>
    </citation>
    <scope>NUCLEOTIDE SEQUENCE</scope>
    <source>
        <strain evidence="1">LFL-14</strain>
    </source>
</reference>
<protein>
    <submittedName>
        <fullName evidence="1">Uncharacterized protein</fullName>
    </submittedName>
</protein>
<organism evidence="1 2">
    <name type="scientific">Eubacterium album</name>
    <dbReference type="NCBI Taxonomy" id="2978477"/>
    <lineage>
        <taxon>Bacteria</taxon>
        <taxon>Bacillati</taxon>
        <taxon>Bacillota</taxon>
        <taxon>Clostridia</taxon>
        <taxon>Eubacteriales</taxon>
        <taxon>Eubacteriaceae</taxon>
        <taxon>Eubacterium</taxon>
    </lineage>
</organism>
<keyword evidence="2" id="KW-1185">Reference proteome</keyword>